<proteinExistence type="predicted"/>
<dbReference type="AlphaFoldDB" id="B1FLR5"/>
<sequence length="285" mass="33023">MSAIERAAADVARDAPPFVERIEAAADDPVLAPQHAQRTRDLVAALEIRAVVFEIDRRRRAVVLAHRMHGARLRERGAIRGERLRRERREPGGTVAHHALDIRIGAAFDQRFGQRRRLDQEEPVEIRGRERTIGLLVHRERGRDVEQHHPFDGRRMIEREPVCDARAAIVRAHVELLEAEMPHHGDLIGRHRAFRIRRMPRVARRPARRAVAAQVGRDHREVIRQRRGDAMPDHVGLRMAVQQQKRRPRASFDTEDVGVLHRHAKRCKRVKRHGLFLVGLLWRVL</sequence>
<dbReference type="EMBL" id="ABLC01000176">
    <property type="protein sequence ID" value="EDT01519.1"/>
    <property type="molecule type" value="Genomic_DNA"/>
</dbReference>
<name>B1FLR5_9BURK</name>
<gene>
    <name evidence="1" type="ORF">BamIOP4010DRAFT_4976</name>
</gene>
<evidence type="ECO:0000313" key="1">
    <source>
        <dbReference type="EMBL" id="EDT01519.1"/>
    </source>
</evidence>
<evidence type="ECO:0000313" key="2">
    <source>
        <dbReference type="Proteomes" id="UP000005463"/>
    </source>
</evidence>
<dbReference type="Proteomes" id="UP000005463">
    <property type="component" value="Unassembled WGS sequence"/>
</dbReference>
<comment type="caution">
    <text evidence="1">The sequence shown here is derived from an EMBL/GenBank/DDBJ whole genome shotgun (WGS) entry which is preliminary data.</text>
</comment>
<organism evidence="1 2">
    <name type="scientific">Burkholderia ambifaria IOP40-10</name>
    <dbReference type="NCBI Taxonomy" id="396596"/>
    <lineage>
        <taxon>Bacteria</taxon>
        <taxon>Pseudomonadati</taxon>
        <taxon>Pseudomonadota</taxon>
        <taxon>Betaproteobacteria</taxon>
        <taxon>Burkholderiales</taxon>
        <taxon>Burkholderiaceae</taxon>
        <taxon>Burkholderia</taxon>
        <taxon>Burkholderia cepacia complex</taxon>
    </lineage>
</organism>
<protein>
    <submittedName>
        <fullName evidence="1">Uncharacterized protein</fullName>
    </submittedName>
</protein>
<accession>B1FLR5</accession>
<reference evidence="1 2" key="1">
    <citation type="submission" date="2008-03" db="EMBL/GenBank/DDBJ databases">
        <title>Sequencing of the draft genome and assembly of Burkholderia ambifaria IOP40-10.</title>
        <authorList>
            <consortium name="US DOE Joint Genome Institute (JGI-PGF)"/>
            <person name="Copeland A."/>
            <person name="Lucas S."/>
            <person name="Lapidus A."/>
            <person name="Glavina del Rio T."/>
            <person name="Dalin E."/>
            <person name="Tice H."/>
            <person name="Bruce D."/>
            <person name="Goodwin L."/>
            <person name="Pitluck S."/>
            <person name="Larimer F."/>
            <person name="Land M.L."/>
            <person name="Hauser L."/>
            <person name="Tiedje J."/>
            <person name="Richardson P."/>
        </authorList>
    </citation>
    <scope>NUCLEOTIDE SEQUENCE [LARGE SCALE GENOMIC DNA]</scope>
    <source>
        <strain evidence="1 2">IOP40-10</strain>
    </source>
</reference>